<evidence type="ECO:0000313" key="2">
    <source>
        <dbReference type="EMBL" id="KAA1068221.1"/>
    </source>
</evidence>
<feature type="region of interest" description="Disordered" evidence="1">
    <location>
        <begin position="23"/>
        <end position="66"/>
    </location>
</feature>
<protein>
    <submittedName>
        <fullName evidence="2">Uncharacterized protein</fullName>
    </submittedName>
</protein>
<sequence length="66" mass="7462">MHHDHSFTYKTEHVLCEIDPAIERVHSPAPRQSRPVQTGDHTYHSVPGAHPDRSSIESVPPLDDRS</sequence>
<name>A0A5B0LUY9_PUCGR</name>
<evidence type="ECO:0000256" key="1">
    <source>
        <dbReference type="SAM" id="MobiDB-lite"/>
    </source>
</evidence>
<gene>
    <name evidence="2" type="ORF">PGTUg99_027973</name>
</gene>
<dbReference type="AlphaFoldDB" id="A0A5B0LUY9"/>
<accession>A0A5B0LUY9</accession>
<comment type="caution">
    <text evidence="2">The sequence shown here is derived from an EMBL/GenBank/DDBJ whole genome shotgun (WGS) entry which is preliminary data.</text>
</comment>
<dbReference type="EMBL" id="VDEP01000506">
    <property type="protein sequence ID" value="KAA1068221.1"/>
    <property type="molecule type" value="Genomic_DNA"/>
</dbReference>
<dbReference type="Proteomes" id="UP000325313">
    <property type="component" value="Unassembled WGS sequence"/>
</dbReference>
<evidence type="ECO:0000313" key="3">
    <source>
        <dbReference type="Proteomes" id="UP000325313"/>
    </source>
</evidence>
<reference evidence="2 3" key="1">
    <citation type="submission" date="2019-05" db="EMBL/GenBank/DDBJ databases">
        <title>Emergence of the Ug99 lineage of the wheat stem rust pathogen through somatic hybridization.</title>
        <authorList>
            <person name="Li F."/>
            <person name="Upadhyaya N.M."/>
            <person name="Sperschneider J."/>
            <person name="Matny O."/>
            <person name="Nguyen-Phuc H."/>
            <person name="Mago R."/>
            <person name="Raley C."/>
            <person name="Miller M.E."/>
            <person name="Silverstein K.A.T."/>
            <person name="Henningsen E."/>
            <person name="Hirsch C.D."/>
            <person name="Visser B."/>
            <person name="Pretorius Z.A."/>
            <person name="Steffenson B.J."/>
            <person name="Schwessinger B."/>
            <person name="Dodds P.N."/>
            <person name="Figueroa M."/>
        </authorList>
    </citation>
    <scope>NUCLEOTIDE SEQUENCE [LARGE SCALE GENOMIC DNA]</scope>
    <source>
        <strain evidence="2 3">Ug99</strain>
    </source>
</reference>
<proteinExistence type="predicted"/>
<organism evidence="2 3">
    <name type="scientific">Puccinia graminis f. sp. tritici</name>
    <dbReference type="NCBI Taxonomy" id="56615"/>
    <lineage>
        <taxon>Eukaryota</taxon>
        <taxon>Fungi</taxon>
        <taxon>Dikarya</taxon>
        <taxon>Basidiomycota</taxon>
        <taxon>Pucciniomycotina</taxon>
        <taxon>Pucciniomycetes</taxon>
        <taxon>Pucciniales</taxon>
        <taxon>Pucciniaceae</taxon>
        <taxon>Puccinia</taxon>
    </lineage>
</organism>